<keyword evidence="3" id="KW-1185">Reference proteome</keyword>
<dbReference type="InterPro" id="IPR021533">
    <property type="entry name" value="PepSY-like"/>
</dbReference>
<name>A0A926PZV2_9FLAO</name>
<organism evidence="2 3">
    <name type="scientific">Sinomicrobium weinanense</name>
    <dbReference type="NCBI Taxonomy" id="2842200"/>
    <lineage>
        <taxon>Bacteria</taxon>
        <taxon>Pseudomonadati</taxon>
        <taxon>Bacteroidota</taxon>
        <taxon>Flavobacteriia</taxon>
        <taxon>Flavobacteriales</taxon>
        <taxon>Flavobacteriaceae</taxon>
        <taxon>Sinomicrobium</taxon>
    </lineage>
</organism>
<accession>A0A926PZV2</accession>
<dbReference type="EMBL" id="JACVDC010000001">
    <property type="protein sequence ID" value="MBC9794452.1"/>
    <property type="molecule type" value="Genomic_DNA"/>
</dbReference>
<protein>
    <submittedName>
        <fullName evidence="2">PepSY-like domain-containing protein</fullName>
    </submittedName>
</protein>
<dbReference type="Gene3D" id="3.10.450.360">
    <property type="match status" value="1"/>
</dbReference>
<comment type="caution">
    <text evidence="2">The sequence shown here is derived from an EMBL/GenBank/DDBJ whole genome shotgun (WGS) entry which is preliminary data.</text>
</comment>
<feature type="domain" description="Putative beta-lactamase-inhibitor-like PepSY-like" evidence="1">
    <location>
        <begin position="55"/>
        <end position="144"/>
    </location>
</feature>
<dbReference type="AlphaFoldDB" id="A0A926PZV2"/>
<evidence type="ECO:0000313" key="2">
    <source>
        <dbReference type="EMBL" id="MBC9794452.1"/>
    </source>
</evidence>
<proteinExistence type="predicted"/>
<dbReference type="RefSeq" id="WP_187963606.1">
    <property type="nucleotide sequence ID" value="NZ_JACVDC010000001.1"/>
</dbReference>
<dbReference type="Proteomes" id="UP000653730">
    <property type="component" value="Unassembled WGS sequence"/>
</dbReference>
<dbReference type="Pfam" id="PF11396">
    <property type="entry name" value="PepSY_like"/>
    <property type="match status" value="1"/>
</dbReference>
<reference evidence="2 3" key="1">
    <citation type="submission" date="2020-09" db="EMBL/GenBank/DDBJ databases">
        <title>Sinomicrobium weinanense sp. nov., a halophilic bacteria isolated from saline-alkali soil.</title>
        <authorList>
            <person name="Wu P."/>
            <person name="Ren H."/>
            <person name="Mei Y."/>
            <person name="Liang Y."/>
            <person name="Chen Z."/>
        </authorList>
    </citation>
    <scope>NUCLEOTIDE SEQUENCE [LARGE SCALE GENOMIC DNA]</scope>
    <source>
        <strain evidence="2 3">FJxs</strain>
    </source>
</reference>
<gene>
    <name evidence="2" type="ORF">IBL28_00620</name>
</gene>
<evidence type="ECO:0000259" key="1">
    <source>
        <dbReference type="Pfam" id="PF11396"/>
    </source>
</evidence>
<evidence type="ECO:0000313" key="3">
    <source>
        <dbReference type="Proteomes" id="UP000653730"/>
    </source>
</evidence>
<dbReference type="SUPFAM" id="SSF160574">
    <property type="entry name" value="BT0923-like"/>
    <property type="match status" value="1"/>
</dbReference>
<sequence>MTKHILSAFAAFTGIANSAFGQDIPQNQIPSVILNRFKVDFPRAGDVEWEMEGNRYHVEFETGRSNDHDIWYTASGEVDKHIEEISGSDLPGAILKKLRKDFKEYSTDDVEKVTKPSGTVYCIELDSHSRPDLKVTMDPEGRILEQTED</sequence>